<reference evidence="3" key="1">
    <citation type="journal article" date="2019" name="Int. J. Syst. Evol. Microbiol.">
        <title>The Global Catalogue of Microorganisms (GCM) 10K type strain sequencing project: providing services to taxonomists for standard genome sequencing and annotation.</title>
        <authorList>
            <consortium name="The Broad Institute Genomics Platform"/>
            <consortium name="The Broad Institute Genome Sequencing Center for Infectious Disease"/>
            <person name="Wu L."/>
            <person name="Ma J."/>
        </authorList>
    </citation>
    <scope>NUCLEOTIDE SEQUENCE [LARGE SCALE GENOMIC DNA]</scope>
    <source>
        <strain evidence="3">KCTC 52449</strain>
    </source>
</reference>
<dbReference type="EMBL" id="JBHRSX010000101">
    <property type="protein sequence ID" value="MFC3204228.1"/>
    <property type="molecule type" value="Genomic_DNA"/>
</dbReference>
<accession>A0ABV7K1L0</accession>
<feature type="transmembrane region" description="Helical" evidence="1">
    <location>
        <begin position="69"/>
        <end position="91"/>
    </location>
</feature>
<keyword evidence="3" id="KW-1185">Reference proteome</keyword>
<keyword evidence="1" id="KW-1133">Transmembrane helix</keyword>
<sequence>MNDIIFTAQICTLTSMVFVFVTHLFEDGKITRNIKDSISVTFYLSIPLLIALVGVVLFCGGDFELAESILGTVALFVFAGIALLNIVWNGFMLIDVLGKKTIGPEQGYSGLILFLGSIKAAFIGSIVGLLVCLINWVFS</sequence>
<name>A0ABV7K1L0_9ALTE</name>
<dbReference type="Proteomes" id="UP001595477">
    <property type="component" value="Unassembled WGS sequence"/>
</dbReference>
<keyword evidence="1" id="KW-0472">Membrane</keyword>
<comment type="caution">
    <text evidence="2">The sequence shown here is derived from an EMBL/GenBank/DDBJ whole genome shotgun (WGS) entry which is preliminary data.</text>
</comment>
<protein>
    <submittedName>
        <fullName evidence="2">Uncharacterized protein</fullName>
    </submittedName>
</protein>
<feature type="transmembrane region" description="Helical" evidence="1">
    <location>
        <begin position="6"/>
        <end position="25"/>
    </location>
</feature>
<keyword evidence="1" id="KW-0812">Transmembrane</keyword>
<evidence type="ECO:0000256" key="1">
    <source>
        <dbReference type="SAM" id="Phobius"/>
    </source>
</evidence>
<proteinExistence type="predicted"/>
<dbReference type="RefSeq" id="WP_123325501.1">
    <property type="nucleotide sequence ID" value="NZ_JBHRSX010000101.1"/>
</dbReference>
<evidence type="ECO:0000313" key="3">
    <source>
        <dbReference type="Proteomes" id="UP001595477"/>
    </source>
</evidence>
<gene>
    <name evidence="2" type="ORF">ACFOEW_20685</name>
</gene>
<feature type="transmembrane region" description="Helical" evidence="1">
    <location>
        <begin position="111"/>
        <end position="138"/>
    </location>
</feature>
<evidence type="ECO:0000313" key="2">
    <source>
        <dbReference type="EMBL" id="MFC3204228.1"/>
    </source>
</evidence>
<feature type="transmembrane region" description="Helical" evidence="1">
    <location>
        <begin position="37"/>
        <end position="57"/>
    </location>
</feature>
<organism evidence="2 3">
    <name type="scientific">Alteromonas oceani</name>
    <dbReference type="NCBI Taxonomy" id="2071609"/>
    <lineage>
        <taxon>Bacteria</taxon>
        <taxon>Pseudomonadati</taxon>
        <taxon>Pseudomonadota</taxon>
        <taxon>Gammaproteobacteria</taxon>
        <taxon>Alteromonadales</taxon>
        <taxon>Alteromonadaceae</taxon>
        <taxon>Alteromonas/Salinimonas group</taxon>
        <taxon>Alteromonas</taxon>
    </lineage>
</organism>